<dbReference type="AlphaFoldDB" id="A0A0D3QTB8"/>
<proteinExistence type="predicted"/>
<organism evidence="1">
    <name type="scientific">Salmonella enterica subsp. enterica serovar 4,5:i:-</name>
    <dbReference type="NCBI Taxonomy" id="1619252"/>
    <lineage>
        <taxon>Bacteria</taxon>
        <taxon>Pseudomonadati</taxon>
        <taxon>Pseudomonadota</taxon>
        <taxon>Gammaproteobacteria</taxon>
        <taxon>Enterobacterales</taxon>
        <taxon>Enterobacteriaceae</taxon>
        <taxon>Salmonella</taxon>
    </lineage>
</organism>
<sequence length="624" mass="71893">MKISYLKSSPSMIEVLKNNYEAFIIQNYKFNHLGLFHDEDSIYAVIQNYKESNTTLDEIQELYNYRFKTAGVPGPTFTEEVKDNYIKIDLRNTYEKVSLFGQPFNAFEFNNNIRIAIPSKFHPFHVDMKWSDNSFTFTFNKELTPNDIDEIILICESLGFYGYKYNIKTDHELPDYNHQIKKSNTQGNLTLVASQYLRNNQPKEILEKYEEDQDFWTEKRANIFSDVNLTKDECLIDSFRKSQNRCFVDASVFPRNNIREYISLYDTVIIAIPLADSPNSQSFYDIFKISKIELLELVRRGRIKFVAFQNLQRYDSNFLADVLSVDPECVLFSRRLAAATLLAIREKTGLFGFAFDSSTQYNLLKECYNSKVDALKILAESLSENIAFFEYGINQRGALGISQFCGASFAAQIYKSRGRDYGIELMTSAMSLEFSLGLGAHHFPFEHTGYSEVNACKILNGIYNGVQQSQNELREMEIQTLLSNIFTINNDMNVLELDDILSKYSRRMIPQILQEYAHLTPEELSFKIYSLNKDIKAIEKRKQNLSILDLSGFAPVVAGAVMEYKGLSGAGYIALLPWIFKLLKVTTNNSKIFSNEIFSNLEALTLNTPRNTMLVHKIRQDMPK</sequence>
<reference evidence="1" key="1">
    <citation type="journal article" date="2015" name="Appl. Environ. Microbiol.">
        <title>Extensive Genetic Variability Linked to IS26 Insertions in the fljB Promoter Region of Atypical Monophasic Variants of Salmonella enterica Serovar Typhimurium.</title>
        <authorList>
            <person name="Boland C."/>
            <person name="Bertrand S."/>
            <person name="Mattheus W."/>
            <person name="Dierick K."/>
            <person name="Jasson V."/>
            <person name="Rosseel T."/>
            <person name="Van Borm S."/>
            <person name="Mahillon J."/>
            <person name="Wattiau P."/>
        </authorList>
    </citation>
    <scope>NUCLEOTIDE SEQUENCE</scope>
    <source>
        <strain evidence="1">VAR-2009/08643/1</strain>
    </source>
</reference>
<evidence type="ECO:0000313" key="1">
    <source>
        <dbReference type="EMBL" id="AJR16867.1"/>
    </source>
</evidence>
<dbReference type="EMBL" id="KJ999732">
    <property type="protein sequence ID" value="AJR16867.1"/>
    <property type="molecule type" value="Genomic_DNA"/>
</dbReference>
<gene>
    <name evidence="1" type="ORF">STM2761</name>
</gene>
<protein>
    <submittedName>
        <fullName evidence="1">Putative inner membrane protein</fullName>
    </submittedName>
</protein>
<name>A0A0D3QTB8_SALET</name>
<accession>A0A0D3QTB8</accession>